<dbReference type="KEGG" id="beo:BEH_11340"/>
<name>A0A1X7E9U6_9BACI</name>
<dbReference type="GO" id="GO:0022857">
    <property type="term" value="F:transmembrane transporter activity"/>
    <property type="evidence" value="ECO:0007669"/>
    <property type="project" value="InterPro"/>
</dbReference>
<keyword evidence="7" id="KW-1185">Reference proteome</keyword>
<keyword evidence="2" id="KW-0813">Transport</keyword>
<dbReference type="RefSeq" id="WP_046217220.1">
    <property type="nucleotide sequence ID" value="NZ_CP011974.1"/>
</dbReference>
<evidence type="ECO:0000313" key="7">
    <source>
        <dbReference type="Proteomes" id="UP000036202"/>
    </source>
</evidence>
<accession>A0A1X7E9U6</accession>
<comment type="subcellular location">
    <subcellularLocation>
        <location evidence="1">Cell membrane</location>
        <topology evidence="1">Multi-pass membrane protein</topology>
    </subcellularLocation>
</comment>
<organism evidence="6 7">
    <name type="scientific">Priestia filamentosa</name>
    <dbReference type="NCBI Taxonomy" id="1402861"/>
    <lineage>
        <taxon>Bacteria</taxon>
        <taxon>Bacillati</taxon>
        <taxon>Bacillota</taxon>
        <taxon>Bacilli</taxon>
        <taxon>Bacillales</taxon>
        <taxon>Bacillaceae</taxon>
        <taxon>Priestia</taxon>
    </lineage>
</organism>
<dbReference type="EMBL" id="CP011974">
    <property type="protein sequence ID" value="AKO92633.1"/>
    <property type="molecule type" value="Genomic_DNA"/>
</dbReference>
<dbReference type="PATRIC" id="fig|135735.6.peg.2371"/>
<dbReference type="PANTHER" id="PTHR23537">
    <property type="match status" value="1"/>
</dbReference>
<dbReference type="SUPFAM" id="SSF103473">
    <property type="entry name" value="MFS general substrate transporter"/>
    <property type="match status" value="1"/>
</dbReference>
<dbReference type="InterPro" id="IPR036259">
    <property type="entry name" value="MFS_trans_sf"/>
</dbReference>
<keyword evidence="4" id="KW-1133">Transmembrane helix</keyword>
<dbReference type="OrthoDB" id="9797953at2"/>
<evidence type="ECO:0000256" key="2">
    <source>
        <dbReference type="ARBA" id="ARBA00022448"/>
    </source>
</evidence>
<keyword evidence="5" id="KW-0472">Membrane</keyword>
<dbReference type="InterPro" id="IPR020846">
    <property type="entry name" value="MFS_dom"/>
</dbReference>
<evidence type="ECO:0000256" key="3">
    <source>
        <dbReference type="ARBA" id="ARBA00022692"/>
    </source>
</evidence>
<keyword evidence="3" id="KW-0812">Transmembrane</keyword>
<protein>
    <submittedName>
        <fullName evidence="6">MFS transporter</fullName>
    </submittedName>
</protein>
<dbReference type="PANTHER" id="PTHR23537:SF1">
    <property type="entry name" value="SUGAR TRANSPORTER"/>
    <property type="match status" value="1"/>
</dbReference>
<reference evidence="6 7" key="1">
    <citation type="journal article" date="2015" name="PLoS ONE">
        <title>Genome Sequence of Bacillus endophyticus and Analysis of Its Companion Mechanism in the Ketogulonigenium vulgare-Bacillus Strain Consortium.</title>
        <authorList>
            <person name="Jia N."/>
            <person name="Du J."/>
            <person name="Ding M.Z."/>
            <person name="Gao F."/>
            <person name="Yuan Y.J."/>
        </authorList>
    </citation>
    <scope>NUCLEOTIDE SEQUENCE [LARGE SCALE GENOMIC DNA]</scope>
    <source>
        <strain evidence="6 7">Hbe603</strain>
    </source>
</reference>
<dbReference type="InterPro" id="IPR010645">
    <property type="entry name" value="MFS_4"/>
</dbReference>
<evidence type="ECO:0000256" key="4">
    <source>
        <dbReference type="ARBA" id="ARBA00022989"/>
    </source>
</evidence>
<proteinExistence type="predicted"/>
<sequence length="400" mass="43198">MDKKQLSFLTGGLLAMAIALGIGRFSYTPILPLMQQKFEFSETIAGYLASANYAGYLIGAILTGLFSMRARTVPVLRLSLIIGVVTTLLMSLTTSYIGWAILRFLSGICSALVFVLASSMVLEKLRGIDKTNWSGFFYMGPGYGIFLTGISIPLFYNSWGWKGAWIGLSGLSLFLLIFVFLTFKETPGFLHNKKGRTFQKSLVPPRKWLPLLILANGCEGLGYIVTGTFIVSIAQNTPSFHFESSIIWTVVGVTAIPSCLIWSSLARRWGFVKSLVLAMLLQAVGISIPVFFSSPFSLFTSAAIFGATFMGITALGATLLGKMVPTNNSRIMGVFTVAYAIGQMIGPTLAGALSEATSNYRASLLGAAGIILIGAISLISGLKYERKKESKSKSPHLFKS</sequence>
<evidence type="ECO:0000313" key="6">
    <source>
        <dbReference type="EMBL" id="AKO92633.1"/>
    </source>
</evidence>
<gene>
    <name evidence="6" type="ORF">BEH_11340</name>
</gene>
<dbReference type="GeneID" id="93701394"/>
<dbReference type="PROSITE" id="PS50850">
    <property type="entry name" value="MFS"/>
    <property type="match status" value="1"/>
</dbReference>
<accession>A0A0H4KWD9</accession>
<dbReference type="CDD" id="cd06180">
    <property type="entry name" value="MFS_YjiJ"/>
    <property type="match status" value="1"/>
</dbReference>
<evidence type="ECO:0000256" key="1">
    <source>
        <dbReference type="ARBA" id="ARBA00004651"/>
    </source>
</evidence>
<dbReference type="Pfam" id="PF06779">
    <property type="entry name" value="MFS_4"/>
    <property type="match status" value="1"/>
</dbReference>
<dbReference type="Gene3D" id="1.20.1250.20">
    <property type="entry name" value="MFS general substrate transporter like domains"/>
    <property type="match status" value="2"/>
</dbReference>
<dbReference type="AlphaFoldDB" id="A0A1X7E9U6"/>
<dbReference type="GO" id="GO:0005886">
    <property type="term" value="C:plasma membrane"/>
    <property type="evidence" value="ECO:0007669"/>
    <property type="project" value="UniProtKB-SubCell"/>
</dbReference>
<reference evidence="7" key="2">
    <citation type="submission" date="2015-06" db="EMBL/GenBank/DDBJ databases">
        <title>Genome Sequence of Bacillus endophyticus and Analysis of its Companion Mechanism in the Ketogulonigenium vulgare-Bacillus strain Consortium.</title>
        <authorList>
            <person name="Jia N."/>
            <person name="Du J."/>
            <person name="Ding M.-Z."/>
            <person name="Gao F."/>
            <person name="Yuan Y.-J."/>
        </authorList>
    </citation>
    <scope>NUCLEOTIDE SEQUENCE [LARGE SCALE GENOMIC DNA]</scope>
    <source>
        <strain evidence="7">Hbe603</strain>
    </source>
</reference>
<evidence type="ECO:0000256" key="5">
    <source>
        <dbReference type="ARBA" id="ARBA00023136"/>
    </source>
</evidence>
<dbReference type="Proteomes" id="UP000036202">
    <property type="component" value="Chromosome"/>
</dbReference>